<dbReference type="Pfam" id="PF17853">
    <property type="entry name" value="GGDEF_2"/>
    <property type="match status" value="1"/>
</dbReference>
<dbReference type="PANTHER" id="PTHR33744:SF1">
    <property type="entry name" value="DNA-BINDING TRANSCRIPTIONAL ACTIVATOR ADER"/>
    <property type="match status" value="1"/>
</dbReference>
<sequence length="656" mass="69899">MSQPIASPTAALRQLVELLATDASAEQYTAVAARARAAGVGERDLREIDQAVTTALGVRQVLRRQRRREAELTALFDTASDLAALRDLDAVLHSIVRRARSLLGTDTAYLTLVDEAAQDTVMRVTDGSVSLAFQQLRLQLGEGLGGLVAQTMRPYASPDYRTDERFQHTESIDHGVLDEGLVAILGVPLLLGSGPAGDRKVIGVLFAADRGPRSFRPDEVALLGSLAAHAAIAIDTAKALAEAEAAAAELTEANAVIQENAAATQRAAEAHDRLTDLVLRGSDVSEVAAAVAEFLGGRLMIFDPRGDALAEAGGAAGAAPPDTEVLLAAVDRARAEGRSVRDGEWWHCAVLTGQELLGSLAFQGRPDLEGPDRRLFERTGTITALLLLLRRTVAETENRVRGELLTDLLDGSGRDPELLVERGHRLGVDLTRPHLVLVAEAEAEPDGRLTAGAQQYLFGREGLCCEYEQHVVMLLPDDGTEPGRAARAASEHLAHGLGAPVSVVAAGPCRTPGALPGCYAEGRRCLSALHVLGLTGDGACAADLGFLGVLLGREQDTAGFVDRVLGPVLEWDERRGTELIRTLQAYFAAGGSHVRAKDMLHVHVNTVVQRIDRIAALLGRDWERPDRALEIQLALRIHLVSRAGRGGGRHDDAPRP</sequence>
<dbReference type="SMART" id="SM00065">
    <property type="entry name" value="GAF"/>
    <property type="match status" value="1"/>
</dbReference>
<dbReference type="Pfam" id="PF01590">
    <property type="entry name" value="GAF"/>
    <property type="match status" value="1"/>
</dbReference>
<accession>A0ABT3TVX9</accession>
<comment type="similarity">
    <text evidence="1">Belongs to the CdaR family.</text>
</comment>
<dbReference type="PANTHER" id="PTHR33744">
    <property type="entry name" value="CARBOHYDRATE DIACID REGULATOR"/>
    <property type="match status" value="1"/>
</dbReference>
<dbReference type="InterPro" id="IPR042070">
    <property type="entry name" value="PucR_C-HTH_sf"/>
</dbReference>
<evidence type="ECO:0000259" key="2">
    <source>
        <dbReference type="SMART" id="SM00065"/>
    </source>
</evidence>
<dbReference type="Proteomes" id="UP001163064">
    <property type="component" value="Unassembled WGS sequence"/>
</dbReference>
<proteinExistence type="inferred from homology"/>
<dbReference type="RefSeq" id="WP_266600395.1">
    <property type="nucleotide sequence ID" value="NZ_JAPHNL010000168.1"/>
</dbReference>
<evidence type="ECO:0000256" key="1">
    <source>
        <dbReference type="ARBA" id="ARBA00006754"/>
    </source>
</evidence>
<comment type="caution">
    <text evidence="3">The sequence shown here is derived from an EMBL/GenBank/DDBJ whole genome shotgun (WGS) entry which is preliminary data.</text>
</comment>
<dbReference type="Gene3D" id="3.30.450.40">
    <property type="match status" value="1"/>
</dbReference>
<dbReference type="SUPFAM" id="SSF55781">
    <property type="entry name" value="GAF domain-like"/>
    <property type="match status" value="1"/>
</dbReference>
<keyword evidence="4" id="KW-1185">Reference proteome</keyword>
<dbReference type="Pfam" id="PF13556">
    <property type="entry name" value="HTH_30"/>
    <property type="match status" value="1"/>
</dbReference>
<feature type="domain" description="GAF" evidence="2">
    <location>
        <begin position="87"/>
        <end position="244"/>
    </location>
</feature>
<dbReference type="EMBL" id="JAPHNL010000168">
    <property type="protein sequence ID" value="MCX3061219.1"/>
    <property type="molecule type" value="Genomic_DNA"/>
</dbReference>
<gene>
    <name evidence="3" type="ORF">OFY01_15905</name>
</gene>
<dbReference type="InterPro" id="IPR025736">
    <property type="entry name" value="PucR_C-HTH_dom"/>
</dbReference>
<dbReference type="InterPro" id="IPR041522">
    <property type="entry name" value="CdaR_GGDEF"/>
</dbReference>
<evidence type="ECO:0000313" key="4">
    <source>
        <dbReference type="Proteomes" id="UP001163064"/>
    </source>
</evidence>
<dbReference type="InterPro" id="IPR029016">
    <property type="entry name" value="GAF-like_dom_sf"/>
</dbReference>
<organism evidence="3 4">
    <name type="scientific">Streptomyces beihaiensis</name>
    <dbReference type="NCBI Taxonomy" id="2984495"/>
    <lineage>
        <taxon>Bacteria</taxon>
        <taxon>Bacillati</taxon>
        <taxon>Actinomycetota</taxon>
        <taxon>Actinomycetes</taxon>
        <taxon>Kitasatosporales</taxon>
        <taxon>Streptomycetaceae</taxon>
        <taxon>Streptomyces</taxon>
    </lineage>
</organism>
<dbReference type="Gene3D" id="1.10.10.2840">
    <property type="entry name" value="PucR C-terminal helix-turn-helix domain"/>
    <property type="match status" value="1"/>
</dbReference>
<evidence type="ECO:0000313" key="3">
    <source>
        <dbReference type="EMBL" id="MCX3061219.1"/>
    </source>
</evidence>
<dbReference type="InterPro" id="IPR003018">
    <property type="entry name" value="GAF"/>
</dbReference>
<name>A0ABT3TVX9_9ACTN</name>
<protein>
    <submittedName>
        <fullName evidence="3">Helix-turn-helix domain-containing protein</fullName>
    </submittedName>
</protein>
<dbReference type="InterPro" id="IPR051448">
    <property type="entry name" value="CdaR-like_regulators"/>
</dbReference>
<reference evidence="3" key="1">
    <citation type="submission" date="2022-10" db="EMBL/GenBank/DDBJ databases">
        <title>Streptomyces beihaiensis sp. nov., a chitin degrading actinobacterium, isolated from shrimp pond soil.</title>
        <authorList>
            <person name="Xie J."/>
            <person name="Shen N."/>
        </authorList>
    </citation>
    <scope>NUCLEOTIDE SEQUENCE</scope>
    <source>
        <strain evidence="3">GXMU-J5</strain>
    </source>
</reference>